<dbReference type="InterPro" id="IPR012496">
    <property type="entry name" value="TMC_dom"/>
</dbReference>
<reference evidence="9" key="1">
    <citation type="journal article" date="2023" name="Mol. Biol. Evol.">
        <title>Third-Generation Sequencing Reveals the Adaptive Role of the Epigenome in Three Deep-Sea Polychaetes.</title>
        <authorList>
            <person name="Perez M."/>
            <person name="Aroh O."/>
            <person name="Sun Y."/>
            <person name="Lan Y."/>
            <person name="Juniper S.K."/>
            <person name="Young C.R."/>
            <person name="Angers B."/>
            <person name="Qian P.Y."/>
        </authorList>
    </citation>
    <scope>NUCLEOTIDE SEQUENCE</scope>
    <source>
        <strain evidence="9">R07B-5</strain>
    </source>
</reference>
<gene>
    <name evidence="9" type="ORF">NP493_1820g00000</name>
</gene>
<feature type="transmembrane region" description="Helical" evidence="7">
    <location>
        <begin position="594"/>
        <end position="618"/>
    </location>
</feature>
<evidence type="ECO:0000313" key="9">
    <source>
        <dbReference type="EMBL" id="KAK2158130.1"/>
    </source>
</evidence>
<dbReference type="EMBL" id="JAODUO010001819">
    <property type="protein sequence ID" value="KAK2158130.1"/>
    <property type="molecule type" value="Genomic_DNA"/>
</dbReference>
<dbReference type="Proteomes" id="UP001209878">
    <property type="component" value="Unassembled WGS sequence"/>
</dbReference>
<protein>
    <recommendedName>
        <fullName evidence="8">TMC domain-containing protein</fullName>
    </recommendedName>
</protein>
<keyword evidence="3 7" id="KW-0812">Transmembrane</keyword>
<accession>A0AAD9JTW6</accession>
<feature type="transmembrane region" description="Helical" evidence="7">
    <location>
        <begin position="358"/>
        <end position="377"/>
    </location>
</feature>
<feature type="domain" description="TMC" evidence="8">
    <location>
        <begin position="482"/>
        <end position="592"/>
    </location>
</feature>
<evidence type="ECO:0000256" key="6">
    <source>
        <dbReference type="SAM" id="MobiDB-lite"/>
    </source>
</evidence>
<sequence>MTAVGPGRLARQTSGSSLYRRRRAHDVREQVVDDTGISKYALEKGQLRGLVLAVDDLEEEWDEIERARQVKIVRDMAIPMGDKRKLRDRIFDGTSDGQGKRRTACCADTKVSCFQCWTKTKNQFKEVAESMSLWTDALKNIEGLFGGGVLTYFSFLKWLFLLNIYIFVLVFIFITIPQLAFPNEDNNSTINVAANVSALNKELRAAACSQLYVVDTEGVSDSQAYVDFLQGTGWMEKTVMFYGDYTDKRVYVSSASYHYNLPLAFVCTVLVYFVLSLVLVVRQTAHGVRDKMLQNTKSQVGYQVFIWWDYGLSDEQNADLLHNNITRDIQCDLEEQRRVLSQSERTRWQSVGLWTKRVLINLTVVGFQVGAGYLIYFTTVKSIEMSHRSDYDLKSPALQLLVQYMTVLTITALNTVLPAIFKILVRWEDYSYAVEVNWTLGRTVFLKLASLGMLLLSVYTQVHCTEKDDCNVGTGRCTKIRCWETSVGQEFYKLVLLDFFVVIAVTFLVEFPRKLFVSNVDWKIARAIGLQEFNIPKNILDLIYTQVLVWFGTFFAPLIPAMTIIKLFLLFYIKMVSLLYNFAPSSKPYRVSDTNFFVLMVLMWAYALCAVPIVYVIWRMPPSTSCGPFRSSEYMYDIINVTVDEWPGWMQGIIGFLSSAAFGIPCFIILVLIIYYAQKMMNTYKAMNQNLREQLLMVRDTPTTLTLIPLASCSICIICRQRTTIVQQNKPGSDVCVFTNVRHIMKSVCV</sequence>
<organism evidence="9 10">
    <name type="scientific">Ridgeia piscesae</name>
    <name type="common">Tubeworm</name>
    <dbReference type="NCBI Taxonomy" id="27915"/>
    <lineage>
        <taxon>Eukaryota</taxon>
        <taxon>Metazoa</taxon>
        <taxon>Spiralia</taxon>
        <taxon>Lophotrochozoa</taxon>
        <taxon>Annelida</taxon>
        <taxon>Polychaeta</taxon>
        <taxon>Sedentaria</taxon>
        <taxon>Canalipalpata</taxon>
        <taxon>Sabellida</taxon>
        <taxon>Siboglinidae</taxon>
        <taxon>Ridgeia</taxon>
    </lineage>
</organism>
<evidence type="ECO:0000256" key="1">
    <source>
        <dbReference type="ARBA" id="ARBA00004141"/>
    </source>
</evidence>
<comment type="subcellular location">
    <subcellularLocation>
        <location evidence="1">Membrane</location>
        <topology evidence="1">Multi-pass membrane protein</topology>
    </subcellularLocation>
</comment>
<keyword evidence="4 7" id="KW-1133">Transmembrane helix</keyword>
<feature type="transmembrane region" description="Helical" evidence="7">
    <location>
        <begin position="397"/>
        <end position="421"/>
    </location>
</feature>
<dbReference type="PANTHER" id="PTHR23302:SF24">
    <property type="entry name" value="TMC DOMAIN-CONTAINING PROTEIN"/>
    <property type="match status" value="1"/>
</dbReference>
<evidence type="ECO:0000259" key="8">
    <source>
        <dbReference type="Pfam" id="PF07810"/>
    </source>
</evidence>
<name>A0AAD9JTW6_RIDPI</name>
<evidence type="ECO:0000256" key="2">
    <source>
        <dbReference type="ARBA" id="ARBA00006510"/>
    </source>
</evidence>
<evidence type="ECO:0000313" key="10">
    <source>
        <dbReference type="Proteomes" id="UP001209878"/>
    </source>
</evidence>
<evidence type="ECO:0000256" key="7">
    <source>
        <dbReference type="SAM" id="Phobius"/>
    </source>
</evidence>
<evidence type="ECO:0000256" key="3">
    <source>
        <dbReference type="ARBA" id="ARBA00022692"/>
    </source>
</evidence>
<proteinExistence type="inferred from homology"/>
<dbReference type="GO" id="GO:0005886">
    <property type="term" value="C:plasma membrane"/>
    <property type="evidence" value="ECO:0007669"/>
    <property type="project" value="InterPro"/>
</dbReference>
<dbReference type="GO" id="GO:0008381">
    <property type="term" value="F:mechanosensitive monoatomic ion channel activity"/>
    <property type="evidence" value="ECO:0007669"/>
    <property type="project" value="TreeGrafter"/>
</dbReference>
<evidence type="ECO:0000256" key="4">
    <source>
        <dbReference type="ARBA" id="ARBA00022989"/>
    </source>
</evidence>
<keyword evidence="5 7" id="KW-0472">Membrane</keyword>
<dbReference type="Pfam" id="PF07810">
    <property type="entry name" value="TMC"/>
    <property type="match status" value="1"/>
</dbReference>
<feature type="transmembrane region" description="Helical" evidence="7">
    <location>
        <begin position="653"/>
        <end position="677"/>
    </location>
</feature>
<comment type="similarity">
    <text evidence="2">Belongs to the TMC family.</text>
</comment>
<dbReference type="AlphaFoldDB" id="A0AAD9JTW6"/>
<feature type="region of interest" description="Disordered" evidence="6">
    <location>
        <begin position="1"/>
        <end position="22"/>
    </location>
</feature>
<feature type="transmembrane region" description="Helical" evidence="7">
    <location>
        <begin position="547"/>
        <end position="573"/>
    </location>
</feature>
<dbReference type="PANTHER" id="PTHR23302">
    <property type="entry name" value="TRANSMEMBRANE CHANNEL-RELATED"/>
    <property type="match status" value="1"/>
</dbReference>
<feature type="transmembrane region" description="Helical" evidence="7">
    <location>
        <begin position="261"/>
        <end position="281"/>
    </location>
</feature>
<dbReference type="InterPro" id="IPR038900">
    <property type="entry name" value="TMC"/>
</dbReference>
<feature type="transmembrane region" description="Helical" evidence="7">
    <location>
        <begin position="158"/>
        <end position="181"/>
    </location>
</feature>
<feature type="transmembrane region" description="Helical" evidence="7">
    <location>
        <begin position="491"/>
        <end position="509"/>
    </location>
</feature>
<comment type="caution">
    <text evidence="9">The sequence shown here is derived from an EMBL/GenBank/DDBJ whole genome shotgun (WGS) entry which is preliminary data.</text>
</comment>
<evidence type="ECO:0000256" key="5">
    <source>
        <dbReference type="ARBA" id="ARBA00023136"/>
    </source>
</evidence>
<keyword evidence="10" id="KW-1185">Reference proteome</keyword>